<protein>
    <submittedName>
        <fullName evidence="1">Ig-like domain-containing protein</fullName>
    </submittedName>
</protein>
<evidence type="ECO:0000313" key="1">
    <source>
        <dbReference type="EMBL" id="WNM24091.1"/>
    </source>
</evidence>
<name>A0AA96JA05_9MICO</name>
<dbReference type="Pfam" id="PF17963">
    <property type="entry name" value="Big_9"/>
    <property type="match status" value="2"/>
</dbReference>
<proteinExistence type="predicted"/>
<keyword evidence="2" id="KW-1185">Reference proteome</keyword>
<gene>
    <name evidence="1" type="ORF">RN606_12080</name>
</gene>
<dbReference type="Gene3D" id="2.60.40.3440">
    <property type="match status" value="1"/>
</dbReference>
<accession>A0AA96JA05</accession>
<evidence type="ECO:0000313" key="2">
    <source>
        <dbReference type="Proteomes" id="UP001304125"/>
    </source>
</evidence>
<dbReference type="RefSeq" id="WP_313497513.1">
    <property type="nucleotide sequence ID" value="NZ_CP134879.1"/>
</dbReference>
<dbReference type="Proteomes" id="UP001304125">
    <property type="component" value="Chromosome"/>
</dbReference>
<sequence length="1988" mass="201876">MVAARASGRRIGPVLRLSAVAVVVASVAVAAVVSPGYDVHETDQVETSVWVTRDDGQYARVNTDLGEFETVKSVSDPSTVVQSGSRGIVFTQAYGQAWALTGATPADLVDSATTGGSGVAASIPAGTETVQTAGDTIAYLTSTGEVYLGTLPDDDGASSNPYQLDPYAGLPATDDADQATYVADAVALGDDGTVAMYSAAEGAVRTYDIDSGAFDSTVQTVPEPPAADSSVQMAVVAGRWVLSSAADLRVWIEGLSAPVSTGAASGAVLQDGPSSRADVLLADTAGLLSISLADGGVTRLVSSSGTPAAPVVVDGIAHAAWVTLTSGTLWSSDDAQTVPLTVDTSNLDETRSLALAFRSNGDRVVLTETATGMVWLVPDGTLLPLDEWNALSESDQEEGTVQVEDVVEQQPPVAEDDAFGVRAGAVVSLPLLLNDHDPNSKDVLTIVPSSISGMDPSFGDVGLVSDDQEAVIRVAATSGTASFTYTVTDGMATSEPATVTLTVMDDSTESAPEWCGSAGCVLTWPTPQVSPGGYVAVDVLAGWVDPEGDPIVLEDATVDDPTAPITAVPTADGRVAIRHLDANAGDAVIPITVTVADSRGATAQQTLELRVTSSPALVAQPTAVTVGVGETRSVSIDDIVTGGSGSYRLVDAAPSTGLSDTLSVLPSATEGTIAVSSATAGDYTATYTVEDTVTSARQTAVLRVTVDDSARALTAAPLTAFVRAGEDTTVDVLGAVSGAGQRVLMVQEASTDDPALSVNVVDQTYVRVSATTRTEAVGTLGVADIVIADGTGAAVRTQLTVILLPATHGIGPIAAPDAVTVRAGAQVDIPVLANDVTPRGERIMLHPDVVGSGAVGELAFTSGTMLRYVAPTTPGVYTVLYSTYLESDPTRLDSATVTITVLPAGANSAPRPRDQDARVLAGRSVTLTIDTAGIDPDGDVVTLAEVSQPAGGAGVATIGPSGRTIVYRAPATGVDGGQVSFTYTVRDAAGATGTATVRVGVLTGELSDVAPVTYSDNVGVELGSDAAVTVLPLTNDRDPLQGALKIVSLRPNAVEGTAEYDRLESLIGEGTDLAAGVVSLLPGNVEGVQSYIYTVESQASFSTAEGMIVVDVSDSPAPDSIQVSDSIITLETRTALETDGIDVVTDHVTWATGAVTDLTLSLWDGAPAGFSVDGWRISGTLPASTTLVPFVLTGVDSSGNEAVGYGFLRIPGLDDMRVQAATGLDPIEVGEEQSIDVALRDRLAVAPSDTIEVRQDASFVVQRANATCTASGDGTITYSAGREAPWSDTCSVAVRVSGQTTWTIVPVLFTIVPKDPQAILGALSRTVAPGTSEQIDLLGQMLSWEGGRVGDVGSLQLTVTYSGSSFIVSQTGTSVTIEARANARPGTRETIQVTSPAYGGLSAPITLVVGAAVPAVPEGAHFSTQCDVSQGSCLVTVVGIAGEHDPFAGAPDAGLTLVGVGTGSSAQCSVATVSMANASQVAVTYPSGPRPTGGECAVTFTVADAQNRTGTGTLTIDVLGYPQTPSSIVTQSYTASSVTMLVNLGPAAQAHPAIDTVALYEGGTKVAAACAPAGPTTYACTVSGLVNGAPHTYTARAVNSVGESLDTSAVTTWAYDAPTVDAVTAVPVYDATRTTQQNGAVALSITADDDVAGFQIVGQAATVTRTGTVTTTQLVLPVGNRTIQVIPLSRFAPPLTGSSQGATASADVVVAGSPYFTTTTADAQAAGTTITVGSPTSVQANYSAQATSVVYAAWRSGTPACTMSPTGTAVVTGAEATSATPTLSGLVANQDYQVRACGSNGYGVTWVDTPSTVFTWVAPSAPTGTSTYAVGTTPAWSGTTASFLSFTAPTWDPKPGFTIYYSYNGGTRTTQFRLSTAATESITAVYCEDTHPNKCGAPAAVTPASSSPPTTVQVTFPTQCYTDGDNLDDLIAVTPAANGAATRSLDGTGDNYVVTFAGTFASLPSLTYAVDRCPVPTPTPDPSVSPSP</sequence>
<dbReference type="EMBL" id="CP134879">
    <property type="protein sequence ID" value="WNM24091.1"/>
    <property type="molecule type" value="Genomic_DNA"/>
</dbReference>
<organism evidence="1 2">
    <name type="scientific">Demequina capsici</name>
    <dbReference type="NCBI Taxonomy" id="3075620"/>
    <lineage>
        <taxon>Bacteria</taxon>
        <taxon>Bacillati</taxon>
        <taxon>Actinomycetota</taxon>
        <taxon>Actinomycetes</taxon>
        <taxon>Micrococcales</taxon>
        <taxon>Demequinaceae</taxon>
        <taxon>Demequina</taxon>
    </lineage>
</organism>
<reference evidence="1 2" key="1">
    <citation type="submission" date="2023-09" db="EMBL/GenBank/DDBJ databases">
        <title>Demequina sp. a novel bacteria isolated from Capsicum annuum.</title>
        <authorList>
            <person name="Humaira Z."/>
            <person name="Lee J."/>
            <person name="Cho D."/>
        </authorList>
    </citation>
    <scope>NUCLEOTIDE SEQUENCE [LARGE SCALE GENOMIC DNA]</scope>
    <source>
        <strain evidence="1 2">OYTSA14</strain>
    </source>
</reference>